<keyword evidence="6" id="KW-0865">Zymogen</keyword>
<evidence type="ECO:0000313" key="12">
    <source>
        <dbReference type="Proteomes" id="UP001165079"/>
    </source>
</evidence>
<dbReference type="CDD" id="cd21112">
    <property type="entry name" value="alphaLP-like"/>
    <property type="match status" value="1"/>
</dbReference>
<reference evidence="11" key="1">
    <citation type="submission" date="2023-03" db="EMBL/GenBank/DDBJ databases">
        <title>Actinorhabdospora filicis NBRC 111898.</title>
        <authorList>
            <person name="Ichikawa N."/>
            <person name="Sato H."/>
            <person name="Tonouchi N."/>
        </authorList>
    </citation>
    <scope>NUCLEOTIDE SEQUENCE</scope>
    <source>
        <strain evidence="11">NBRC 111898</strain>
    </source>
</reference>
<feature type="chain" id="PRO_5040976615" evidence="9">
    <location>
        <begin position="33"/>
        <end position="504"/>
    </location>
</feature>
<dbReference type="Pfam" id="PF02983">
    <property type="entry name" value="Pro_Al_protease"/>
    <property type="match status" value="1"/>
</dbReference>
<gene>
    <name evidence="11" type="ORF">Afil01_68210</name>
</gene>
<feature type="region of interest" description="Disordered" evidence="8">
    <location>
        <begin position="385"/>
        <end position="407"/>
    </location>
</feature>
<comment type="similarity">
    <text evidence="1">Belongs to the peptidase S1 family.</text>
</comment>
<keyword evidence="2 11" id="KW-0645">Protease</keyword>
<evidence type="ECO:0000256" key="3">
    <source>
        <dbReference type="ARBA" id="ARBA00022729"/>
    </source>
</evidence>
<dbReference type="GO" id="GO:0006508">
    <property type="term" value="P:proteolysis"/>
    <property type="evidence" value="ECO:0007669"/>
    <property type="project" value="UniProtKB-KW"/>
</dbReference>
<dbReference type="GO" id="GO:0004252">
    <property type="term" value="F:serine-type endopeptidase activity"/>
    <property type="evidence" value="ECO:0007669"/>
    <property type="project" value="InterPro"/>
</dbReference>
<keyword evidence="4" id="KW-0378">Hydrolase</keyword>
<dbReference type="Gene3D" id="2.60.120.380">
    <property type="match status" value="1"/>
</dbReference>
<dbReference type="AlphaFoldDB" id="A0A9W6SU58"/>
<dbReference type="PRINTS" id="PR00861">
    <property type="entry name" value="ALYTICPTASE"/>
</dbReference>
<organism evidence="11 12">
    <name type="scientific">Actinorhabdospora filicis</name>
    <dbReference type="NCBI Taxonomy" id="1785913"/>
    <lineage>
        <taxon>Bacteria</taxon>
        <taxon>Bacillati</taxon>
        <taxon>Actinomycetota</taxon>
        <taxon>Actinomycetes</taxon>
        <taxon>Micromonosporales</taxon>
        <taxon>Micromonosporaceae</taxon>
        <taxon>Actinorhabdospora</taxon>
    </lineage>
</organism>
<evidence type="ECO:0000256" key="5">
    <source>
        <dbReference type="ARBA" id="ARBA00022825"/>
    </source>
</evidence>
<dbReference type="InterPro" id="IPR035070">
    <property type="entry name" value="Streptogrisin_prodomain"/>
</dbReference>
<evidence type="ECO:0000256" key="2">
    <source>
        <dbReference type="ARBA" id="ARBA00022670"/>
    </source>
</evidence>
<evidence type="ECO:0000256" key="1">
    <source>
        <dbReference type="ARBA" id="ARBA00007664"/>
    </source>
</evidence>
<comment type="caution">
    <text evidence="11">The sequence shown here is derived from an EMBL/GenBank/DDBJ whole genome shotgun (WGS) entry which is preliminary data.</text>
</comment>
<evidence type="ECO:0000256" key="7">
    <source>
        <dbReference type="ARBA" id="ARBA00023157"/>
    </source>
</evidence>
<dbReference type="SUPFAM" id="SSF50494">
    <property type="entry name" value="Trypsin-like serine proteases"/>
    <property type="match status" value="1"/>
</dbReference>
<dbReference type="GO" id="GO:0005576">
    <property type="term" value="C:extracellular region"/>
    <property type="evidence" value="ECO:0007669"/>
    <property type="project" value="InterPro"/>
</dbReference>
<keyword evidence="3 9" id="KW-0732">Signal</keyword>
<dbReference type="EMBL" id="BSTX01000008">
    <property type="protein sequence ID" value="GLZ82014.1"/>
    <property type="molecule type" value="Genomic_DNA"/>
</dbReference>
<protein>
    <submittedName>
        <fullName evidence="11">Serine protease</fullName>
    </submittedName>
</protein>
<feature type="domain" description="Peptidase S1A alpha-lytic prodomain" evidence="10">
    <location>
        <begin position="136"/>
        <end position="187"/>
    </location>
</feature>
<dbReference type="InterPro" id="IPR001316">
    <property type="entry name" value="Pept_S1A_streptogrisin"/>
</dbReference>
<dbReference type="RefSeq" id="WP_285667577.1">
    <property type="nucleotide sequence ID" value="NZ_BSTX01000008.1"/>
</dbReference>
<feature type="signal peptide" evidence="9">
    <location>
        <begin position="1"/>
        <end position="32"/>
    </location>
</feature>
<proteinExistence type="inferred from homology"/>
<evidence type="ECO:0000259" key="10">
    <source>
        <dbReference type="Pfam" id="PF02983"/>
    </source>
</evidence>
<accession>A0A9W6SU58</accession>
<evidence type="ECO:0000256" key="4">
    <source>
        <dbReference type="ARBA" id="ARBA00022801"/>
    </source>
</evidence>
<evidence type="ECO:0000256" key="6">
    <source>
        <dbReference type="ARBA" id="ARBA00023145"/>
    </source>
</evidence>
<keyword evidence="7" id="KW-1015">Disulfide bond</keyword>
<name>A0A9W6SU58_9ACTN</name>
<evidence type="ECO:0000256" key="8">
    <source>
        <dbReference type="SAM" id="MobiDB-lite"/>
    </source>
</evidence>
<dbReference type="Gene3D" id="2.40.10.10">
    <property type="entry name" value="Trypsin-like serine proteases"/>
    <property type="match status" value="2"/>
</dbReference>
<sequence>MRQLLALPRIAAVAAALVIGATALTVTSGVAAADPAQTLREQTRDRLAATIAPGMVAELGRTFGFTADQVLDRLTTEKLAMTAQPGVALALDKTYGGLWIGDGTSTVYVAVTTPAAFGKVEALGYTPTLVTYAQKTLTGYQRLLDDSSAPAGVTGWHVDITSNKVVVLARQRATGDARAWAVKLGVPANALRVEVAGETPRPFADIVGGTAYYINTSSRCSVGFSVVHPSRGDGFVSAGHCGSTGASVTSGTGSPGTFVLSSFPGNDYSYIDAGAGWTASPRVQGNSQEVADANVAPVGSSICRSGSTTGYHCGSVQQLNTSVTYPQGTVSGVTRTNVCAEPGDSGGSFISGASAQGMTSGGSGNCSSGGTTYFQPVGEALSASGATLKTSGSGPGPGPGTCGTHPNNYSGSLSGTGQQAYQPNNSYYQSTVSGTHSACLQGPSGTDFDLYLQKWNGSAWTDVATSDSSSSQETISYSGTAGYYRYRVYSYSGGGAYALGLTKP</sequence>
<evidence type="ECO:0000256" key="9">
    <source>
        <dbReference type="SAM" id="SignalP"/>
    </source>
</evidence>
<keyword evidence="12" id="KW-1185">Reference proteome</keyword>
<dbReference type="InterPro" id="IPR043504">
    <property type="entry name" value="Peptidase_S1_PA_chymotrypsin"/>
</dbReference>
<dbReference type="InterPro" id="IPR004236">
    <property type="entry name" value="Pept_S1_alpha_lytic"/>
</dbReference>
<dbReference type="Proteomes" id="UP001165079">
    <property type="component" value="Unassembled WGS sequence"/>
</dbReference>
<dbReference type="Gene3D" id="3.30.300.50">
    <property type="match status" value="2"/>
</dbReference>
<keyword evidence="5" id="KW-0720">Serine protease</keyword>
<evidence type="ECO:0000313" key="11">
    <source>
        <dbReference type="EMBL" id="GLZ82014.1"/>
    </source>
</evidence>
<dbReference type="InterPro" id="IPR009003">
    <property type="entry name" value="Peptidase_S1_PA"/>
</dbReference>